<dbReference type="Proteomes" id="UP001200537">
    <property type="component" value="Unassembled WGS sequence"/>
</dbReference>
<dbReference type="RefSeq" id="WP_238127398.1">
    <property type="nucleotide sequence ID" value="NZ_JAKNHJ010000001.1"/>
</dbReference>
<dbReference type="InterPro" id="IPR016193">
    <property type="entry name" value="Cytidine_deaminase-like"/>
</dbReference>
<dbReference type="Gene3D" id="3.40.140.10">
    <property type="entry name" value="Cytidine Deaminase, domain 2"/>
    <property type="match status" value="1"/>
</dbReference>
<evidence type="ECO:0000313" key="19">
    <source>
        <dbReference type="EMBL" id="MCG4616973.1"/>
    </source>
</evidence>
<sequence>MALSMPTKAALTHGLAAASKAALQGPRTGGNPQVGCAILSPAGRILSMGYHRGAGSAHAEVDALANLKEDTGSAPLTAVVTLEPCNHSGKTPPCTRALIEAGIKNVIWAADDPNPKAAGGGEYLSSQGINAMPASEVGIDEDVLAKAQEVSAHWVLATRRGRPWTIAKVAQTLDGYCAAKDGSSQWITNRLSRAYAHRIRSSVDVIIAGTGTVLADNPQLSARLADGRELPQQSRPLVVGKREIPADFYLTGKAEQARTHDLKAVLESCYQRGEIFALLEGGPTLVTAALKAGLVDELHVYLAPRLLGEGRKGIGDLGINALTSSLDFQLQQVKELGGDVFLALEKEGASCLPD</sequence>
<dbReference type="InterPro" id="IPR016192">
    <property type="entry name" value="APOBEC/CMP_deaminase_Zn-bd"/>
</dbReference>
<dbReference type="InterPro" id="IPR002125">
    <property type="entry name" value="CMP_dCMP_dom"/>
</dbReference>
<evidence type="ECO:0000256" key="15">
    <source>
        <dbReference type="PIRSR" id="PIRSR006769-1"/>
    </source>
</evidence>
<evidence type="ECO:0000256" key="13">
    <source>
        <dbReference type="ARBA" id="ARBA00049886"/>
    </source>
</evidence>
<evidence type="ECO:0000256" key="8">
    <source>
        <dbReference type="ARBA" id="ARBA00022833"/>
    </source>
</evidence>
<dbReference type="PANTHER" id="PTHR38011">
    <property type="entry name" value="DIHYDROFOLATE REDUCTASE FAMILY PROTEIN (AFU_ORTHOLOGUE AFUA_8G06820)"/>
    <property type="match status" value="1"/>
</dbReference>
<evidence type="ECO:0000256" key="12">
    <source>
        <dbReference type="ARBA" id="ARBA00049861"/>
    </source>
</evidence>
<dbReference type="EC" id="3.5.4.26" evidence="14"/>
<accession>A0AAJ1F729</accession>
<comment type="function">
    <text evidence="1 14">Converts 2,5-diamino-6-(ribosylamino)-4(3h)-pyrimidinone 5'-phosphate into 5-amino-6-(ribosylamino)-2,4(1h,3h)-pyrimidinedione 5'-phosphate.</text>
</comment>
<dbReference type="EMBL" id="JAKNHJ010000001">
    <property type="protein sequence ID" value="MCG4616973.1"/>
    <property type="molecule type" value="Genomic_DNA"/>
</dbReference>
<evidence type="ECO:0000256" key="16">
    <source>
        <dbReference type="PIRSR" id="PIRSR006769-2"/>
    </source>
</evidence>
<dbReference type="Pfam" id="PF00383">
    <property type="entry name" value="dCMP_cyt_deam_1"/>
    <property type="match status" value="1"/>
</dbReference>
<dbReference type="GO" id="GO:0008703">
    <property type="term" value="F:5-amino-6-(5-phosphoribosylamino)uracil reductase activity"/>
    <property type="evidence" value="ECO:0007669"/>
    <property type="project" value="UniProtKB-EC"/>
</dbReference>
<dbReference type="GO" id="GO:0009231">
    <property type="term" value="P:riboflavin biosynthetic process"/>
    <property type="evidence" value="ECO:0007669"/>
    <property type="project" value="UniProtKB-KW"/>
</dbReference>
<dbReference type="InterPro" id="IPR002734">
    <property type="entry name" value="RibDG_C"/>
</dbReference>
<evidence type="ECO:0000256" key="3">
    <source>
        <dbReference type="ARBA" id="ARBA00004910"/>
    </source>
</evidence>
<feature type="binding site" evidence="16">
    <location>
        <position position="212"/>
    </location>
    <ligand>
        <name>NADP(+)</name>
        <dbReference type="ChEBI" id="CHEBI:58349"/>
    </ligand>
</feature>
<keyword evidence="10 14" id="KW-0560">Oxidoreductase</keyword>
<evidence type="ECO:0000256" key="7">
    <source>
        <dbReference type="ARBA" id="ARBA00022723"/>
    </source>
</evidence>
<feature type="active site" description="Proton donor" evidence="15">
    <location>
        <position position="60"/>
    </location>
</feature>
<feature type="binding site" evidence="16">
    <location>
        <position position="280"/>
    </location>
    <ligand>
        <name>substrate</name>
    </ligand>
</feature>
<feature type="binding site" evidence="16">
    <location>
        <position position="223"/>
    </location>
    <ligand>
        <name>substrate</name>
    </ligand>
</feature>
<evidence type="ECO:0000256" key="17">
    <source>
        <dbReference type="PIRSR" id="PIRSR006769-3"/>
    </source>
</evidence>
<feature type="binding site" evidence="16">
    <location>
        <position position="186"/>
    </location>
    <ligand>
        <name>NADP(+)</name>
        <dbReference type="ChEBI" id="CHEBI:58349"/>
    </ligand>
</feature>
<proteinExistence type="inferred from homology"/>
<comment type="pathway">
    <text evidence="2 14">Cofactor biosynthesis; riboflavin biosynthesis; 5-amino-6-(D-ribitylamino)uracil from GTP: step 2/4.</text>
</comment>
<dbReference type="SUPFAM" id="SSF53927">
    <property type="entry name" value="Cytidine deaminase-like"/>
    <property type="match status" value="1"/>
</dbReference>
<feature type="binding site" evidence="16">
    <location>
        <position position="170"/>
    </location>
    <ligand>
        <name>NADP(+)</name>
        <dbReference type="ChEBI" id="CHEBI:58349"/>
    </ligand>
</feature>
<keyword evidence="6 14" id="KW-0686">Riboflavin biosynthesis</keyword>
<organism evidence="19 20">
    <name type="scientific">Varibaculum cambriense</name>
    <dbReference type="NCBI Taxonomy" id="184870"/>
    <lineage>
        <taxon>Bacteria</taxon>
        <taxon>Bacillati</taxon>
        <taxon>Actinomycetota</taxon>
        <taxon>Actinomycetes</taxon>
        <taxon>Actinomycetales</taxon>
        <taxon>Actinomycetaceae</taxon>
        <taxon>Varibaculum</taxon>
    </lineage>
</organism>
<evidence type="ECO:0000313" key="20">
    <source>
        <dbReference type="Proteomes" id="UP001200537"/>
    </source>
</evidence>
<keyword evidence="8 14" id="KW-0862">Zinc</keyword>
<dbReference type="AlphaFoldDB" id="A0AAJ1F729"/>
<feature type="binding site" evidence="16">
    <location>
        <position position="200"/>
    </location>
    <ligand>
        <name>substrate</name>
    </ligand>
</feature>
<comment type="pathway">
    <text evidence="3 14">Cofactor biosynthesis; riboflavin biosynthesis; 5-amino-6-(D-ribitylamino)uracil from GTP: step 3/4.</text>
</comment>
<dbReference type="PIRSF" id="PIRSF006769">
    <property type="entry name" value="RibD"/>
    <property type="match status" value="1"/>
</dbReference>
<feature type="binding site" evidence="17">
    <location>
        <position position="58"/>
    </location>
    <ligand>
        <name>Zn(2+)</name>
        <dbReference type="ChEBI" id="CHEBI:29105"/>
        <note>catalytic</note>
    </ligand>
</feature>
<comment type="similarity">
    <text evidence="5 14">In the C-terminal section; belongs to the HTP reductase family.</text>
</comment>
<dbReference type="InterPro" id="IPR004794">
    <property type="entry name" value="Eubact_RibD"/>
</dbReference>
<comment type="catalytic activity">
    <reaction evidence="13 14">
        <text>2,5-diamino-6-hydroxy-4-(5-phosphoribosylamino)-pyrimidine + H2O + H(+) = 5-amino-6-(5-phospho-D-ribosylamino)uracil + NH4(+)</text>
        <dbReference type="Rhea" id="RHEA:21868"/>
        <dbReference type="ChEBI" id="CHEBI:15377"/>
        <dbReference type="ChEBI" id="CHEBI:15378"/>
        <dbReference type="ChEBI" id="CHEBI:28938"/>
        <dbReference type="ChEBI" id="CHEBI:58453"/>
        <dbReference type="ChEBI" id="CHEBI:58614"/>
        <dbReference type="EC" id="3.5.4.26"/>
    </reaction>
</comment>
<evidence type="ECO:0000256" key="9">
    <source>
        <dbReference type="ARBA" id="ARBA00022857"/>
    </source>
</evidence>
<dbReference type="CDD" id="cd01284">
    <property type="entry name" value="Riboflavin_deaminase-reductase"/>
    <property type="match status" value="1"/>
</dbReference>
<comment type="cofactor">
    <cofactor evidence="14 17">
        <name>Zn(2+)</name>
        <dbReference type="ChEBI" id="CHEBI:29105"/>
    </cofactor>
    <text evidence="14 17">Binds 1 zinc ion.</text>
</comment>
<protein>
    <recommendedName>
        <fullName evidence="14">Riboflavin biosynthesis protein RibD</fullName>
    </recommendedName>
    <domain>
        <recommendedName>
            <fullName evidence="14">Diaminohydroxyphosphoribosylaminopyrimidine deaminase</fullName>
            <shortName evidence="14">DRAP deaminase</shortName>
            <ecNumber evidence="14">3.5.4.26</ecNumber>
        </recommendedName>
        <alternativeName>
            <fullName evidence="14">Riboflavin-specific deaminase</fullName>
        </alternativeName>
    </domain>
    <domain>
        <recommendedName>
            <fullName evidence="14">5-amino-6-(5-phosphoribosylamino)uracil reductase</fullName>
            <ecNumber evidence="14">1.1.1.193</ecNumber>
        </recommendedName>
        <alternativeName>
            <fullName evidence="14">HTP reductase</fullName>
        </alternativeName>
    </domain>
</protein>
<dbReference type="PROSITE" id="PS00903">
    <property type="entry name" value="CYT_DCMP_DEAMINASES_1"/>
    <property type="match status" value="1"/>
</dbReference>
<dbReference type="InterPro" id="IPR050765">
    <property type="entry name" value="Riboflavin_Biosynth_HTPR"/>
</dbReference>
<evidence type="ECO:0000256" key="6">
    <source>
        <dbReference type="ARBA" id="ARBA00022619"/>
    </source>
</evidence>
<dbReference type="SUPFAM" id="SSF53597">
    <property type="entry name" value="Dihydrofolate reductase-like"/>
    <property type="match status" value="1"/>
</dbReference>
<feature type="binding site" evidence="17">
    <location>
        <position position="94"/>
    </location>
    <ligand>
        <name>Zn(2+)</name>
        <dbReference type="ChEBI" id="CHEBI:29105"/>
        <note>catalytic</note>
    </ligand>
</feature>
<dbReference type="PANTHER" id="PTHR38011:SF7">
    <property type="entry name" value="2,5-DIAMINO-6-RIBOSYLAMINO-4(3H)-PYRIMIDINONE 5'-PHOSPHATE REDUCTASE"/>
    <property type="match status" value="1"/>
</dbReference>
<feature type="binding site" evidence="16">
    <location>
        <position position="216"/>
    </location>
    <ligand>
        <name>NADP(+)</name>
        <dbReference type="ChEBI" id="CHEBI:58349"/>
    </ligand>
</feature>
<reference evidence="19" key="1">
    <citation type="submission" date="2022-01" db="EMBL/GenBank/DDBJ databases">
        <title>Collection of gut derived symbiotic bacterial strains cultured from healthy donors.</title>
        <authorList>
            <person name="Lin H."/>
            <person name="Kohout C."/>
            <person name="Waligurski E."/>
            <person name="Pamer E.G."/>
        </authorList>
    </citation>
    <scope>NUCLEOTIDE SEQUENCE</scope>
    <source>
        <strain evidence="19">DFI.7.46</strain>
    </source>
</reference>
<evidence type="ECO:0000256" key="1">
    <source>
        <dbReference type="ARBA" id="ARBA00002151"/>
    </source>
</evidence>
<comment type="similarity">
    <text evidence="4 14">In the N-terminal section; belongs to the cytidine and deoxycytidylate deaminase family.</text>
</comment>
<evidence type="ECO:0000256" key="11">
    <source>
        <dbReference type="ARBA" id="ARBA00023268"/>
    </source>
</evidence>
<name>A0AAJ1F729_9ACTO</name>
<dbReference type="Pfam" id="PF01872">
    <property type="entry name" value="RibD_C"/>
    <property type="match status" value="1"/>
</dbReference>
<keyword evidence="14 19" id="KW-0378">Hydrolase</keyword>
<gene>
    <name evidence="19" type="primary">ribD</name>
    <name evidence="19" type="ORF">L0M99_00485</name>
</gene>
<dbReference type="InterPro" id="IPR024072">
    <property type="entry name" value="DHFR-like_dom_sf"/>
</dbReference>
<evidence type="ECO:0000256" key="5">
    <source>
        <dbReference type="ARBA" id="ARBA00007417"/>
    </source>
</evidence>
<dbReference type="NCBIfam" id="TIGR00326">
    <property type="entry name" value="eubact_ribD"/>
    <property type="match status" value="1"/>
</dbReference>
<feature type="domain" description="CMP/dCMP-type deaminase" evidence="18">
    <location>
        <begin position="9"/>
        <end position="122"/>
    </location>
</feature>
<feature type="binding site" evidence="16">
    <location>
        <position position="184"/>
    </location>
    <ligand>
        <name>substrate</name>
    </ligand>
</feature>
<feature type="binding site" evidence="17">
    <location>
        <position position="85"/>
    </location>
    <ligand>
        <name>Zn(2+)</name>
        <dbReference type="ChEBI" id="CHEBI:29105"/>
        <note>catalytic</note>
    </ligand>
</feature>
<dbReference type="GO" id="GO:0008835">
    <property type="term" value="F:diaminohydroxyphosphoribosylaminopyrimidine deaminase activity"/>
    <property type="evidence" value="ECO:0007669"/>
    <property type="project" value="UniProtKB-EC"/>
</dbReference>
<dbReference type="PROSITE" id="PS51747">
    <property type="entry name" value="CYT_DCMP_DEAMINASES_2"/>
    <property type="match status" value="1"/>
</dbReference>
<dbReference type="GO" id="GO:0008270">
    <property type="term" value="F:zinc ion binding"/>
    <property type="evidence" value="ECO:0007669"/>
    <property type="project" value="InterPro"/>
</dbReference>
<keyword evidence="11" id="KW-0511">Multifunctional enzyme</keyword>
<comment type="caution">
    <text evidence="19">The sequence shown here is derived from an EMBL/GenBank/DDBJ whole genome shotgun (WGS) entry which is preliminary data.</text>
</comment>
<keyword evidence="9 14" id="KW-0521">NADP</keyword>
<keyword evidence="7 14" id="KW-0479">Metal-binding</keyword>
<evidence type="ECO:0000256" key="14">
    <source>
        <dbReference type="PIRNR" id="PIRNR006769"/>
    </source>
</evidence>
<evidence type="ECO:0000256" key="10">
    <source>
        <dbReference type="ARBA" id="ARBA00023002"/>
    </source>
</evidence>
<feature type="binding site" evidence="16">
    <location>
        <position position="220"/>
    </location>
    <ligand>
        <name>substrate</name>
    </ligand>
</feature>
<feature type="binding site" evidence="16">
    <location>
        <begin position="282"/>
        <end position="288"/>
    </location>
    <ligand>
        <name>NADP(+)</name>
        <dbReference type="ChEBI" id="CHEBI:58349"/>
    </ligand>
</feature>
<evidence type="ECO:0000256" key="2">
    <source>
        <dbReference type="ARBA" id="ARBA00004882"/>
    </source>
</evidence>
<dbReference type="EC" id="1.1.1.193" evidence="14"/>
<evidence type="ECO:0000256" key="4">
    <source>
        <dbReference type="ARBA" id="ARBA00005259"/>
    </source>
</evidence>
<evidence type="ECO:0000259" key="18">
    <source>
        <dbReference type="PROSITE" id="PS51747"/>
    </source>
</evidence>
<dbReference type="Gene3D" id="3.40.430.10">
    <property type="entry name" value="Dihydrofolate Reductase, subunit A"/>
    <property type="match status" value="2"/>
</dbReference>
<comment type="catalytic activity">
    <reaction evidence="12 14">
        <text>5-amino-6-(5-phospho-D-ribitylamino)uracil + NADP(+) = 5-amino-6-(5-phospho-D-ribosylamino)uracil + NADPH + H(+)</text>
        <dbReference type="Rhea" id="RHEA:17845"/>
        <dbReference type="ChEBI" id="CHEBI:15378"/>
        <dbReference type="ChEBI" id="CHEBI:57783"/>
        <dbReference type="ChEBI" id="CHEBI:58349"/>
        <dbReference type="ChEBI" id="CHEBI:58421"/>
        <dbReference type="ChEBI" id="CHEBI:58453"/>
        <dbReference type="EC" id="1.1.1.193"/>
    </reaction>
</comment>